<reference evidence="4" key="1">
    <citation type="journal article" date="2019" name="Int. J. Syst. Evol. Microbiol.">
        <title>The Global Catalogue of Microorganisms (GCM) 10K type strain sequencing project: providing services to taxonomists for standard genome sequencing and annotation.</title>
        <authorList>
            <consortium name="The Broad Institute Genomics Platform"/>
            <consortium name="The Broad Institute Genome Sequencing Center for Infectious Disease"/>
            <person name="Wu L."/>
            <person name="Ma J."/>
        </authorList>
    </citation>
    <scope>NUCLEOTIDE SEQUENCE [LARGE SCALE GENOMIC DNA]</scope>
    <source>
        <strain evidence="4">CCUG 61485</strain>
    </source>
</reference>
<evidence type="ECO:0000256" key="2">
    <source>
        <dbReference type="SAM" id="SignalP"/>
    </source>
</evidence>
<comment type="caution">
    <text evidence="3">The sequence shown here is derived from an EMBL/GenBank/DDBJ whole genome shotgun (WGS) entry which is preliminary data.</text>
</comment>
<dbReference type="EMBL" id="JBHTMY010000001">
    <property type="protein sequence ID" value="MFD1314189.1"/>
    <property type="molecule type" value="Genomic_DNA"/>
</dbReference>
<feature type="compositionally biased region" description="Polar residues" evidence="1">
    <location>
        <begin position="188"/>
        <end position="199"/>
    </location>
</feature>
<evidence type="ECO:0000313" key="3">
    <source>
        <dbReference type="EMBL" id="MFD1314189.1"/>
    </source>
</evidence>
<feature type="region of interest" description="Disordered" evidence="1">
    <location>
        <begin position="109"/>
        <end position="130"/>
    </location>
</feature>
<keyword evidence="2" id="KW-0732">Signal</keyword>
<evidence type="ECO:0000256" key="1">
    <source>
        <dbReference type="SAM" id="MobiDB-lite"/>
    </source>
</evidence>
<evidence type="ECO:0008006" key="5">
    <source>
        <dbReference type="Google" id="ProtNLM"/>
    </source>
</evidence>
<dbReference type="Proteomes" id="UP001597201">
    <property type="component" value="Unassembled WGS sequence"/>
</dbReference>
<organism evidence="3 4">
    <name type="scientific">Namhaeicola litoreus</name>
    <dbReference type="NCBI Taxonomy" id="1052145"/>
    <lineage>
        <taxon>Bacteria</taxon>
        <taxon>Pseudomonadati</taxon>
        <taxon>Bacteroidota</taxon>
        <taxon>Flavobacteriia</taxon>
        <taxon>Flavobacteriales</taxon>
        <taxon>Flavobacteriaceae</taxon>
        <taxon>Namhaeicola</taxon>
    </lineage>
</organism>
<evidence type="ECO:0000313" key="4">
    <source>
        <dbReference type="Proteomes" id="UP001597201"/>
    </source>
</evidence>
<gene>
    <name evidence="3" type="ORF">ACFQ39_01050</name>
</gene>
<feature type="signal peptide" evidence="2">
    <location>
        <begin position="1"/>
        <end position="19"/>
    </location>
</feature>
<proteinExistence type="predicted"/>
<feature type="region of interest" description="Disordered" evidence="1">
    <location>
        <begin position="181"/>
        <end position="200"/>
    </location>
</feature>
<feature type="chain" id="PRO_5047541344" description="Curlin associated repeat-containing protein" evidence="2">
    <location>
        <begin position="20"/>
        <end position="337"/>
    </location>
</feature>
<keyword evidence="4" id="KW-1185">Reference proteome</keyword>
<accession>A0ABW3XX95</accession>
<sequence length="337" mass="37214">MRKSYVCAFALMIGAIGFAQNNQSTVEQKGSNGESKVVQDGQLNTAIQYQTSNTGLVNIFQQGTSNYANQDQDKQWQGNTSFDVNPSKMFMTIKQIGERNRAWQTQRWSSQTAIAEQRGNDNTSRQFQSGNHGNLAEVYQRDNMHTATQNQTGETGSWVYINQSGYKNTATQNQIKGIANSAEARQSGARNTSTQTQKGFGSFWGDKNIVKVNQSGNDNIATQDQSNPGNIHGVYPNNIAEIIQSANDGLAVQNQYGLDGFQRIEQKNGRDNYGYQYQDVASERGDARLMQNGSGNWSQQWQYGTDNTSNVNQTGNGMWSKVTQSGAGNTNTVIQTN</sequence>
<protein>
    <recommendedName>
        <fullName evidence="5">Curlin associated repeat-containing protein</fullName>
    </recommendedName>
</protein>
<dbReference type="RefSeq" id="WP_377175555.1">
    <property type="nucleotide sequence ID" value="NZ_JBHTMY010000001.1"/>
</dbReference>
<name>A0ABW3XX95_9FLAO</name>